<gene>
    <name evidence="3" type="ORF">ACFO5R_06660</name>
</gene>
<reference evidence="3 4" key="1">
    <citation type="journal article" date="2019" name="Int. J. Syst. Evol. Microbiol.">
        <title>The Global Catalogue of Microorganisms (GCM) 10K type strain sequencing project: providing services to taxonomists for standard genome sequencing and annotation.</title>
        <authorList>
            <consortium name="The Broad Institute Genomics Platform"/>
            <consortium name="The Broad Institute Genome Sequencing Center for Infectious Disease"/>
            <person name="Wu L."/>
            <person name="Ma J."/>
        </authorList>
    </citation>
    <scope>NUCLEOTIDE SEQUENCE [LARGE SCALE GENOMIC DNA]</scope>
    <source>
        <strain evidence="3 4">WLHS5</strain>
    </source>
</reference>
<evidence type="ECO:0000313" key="3">
    <source>
        <dbReference type="EMBL" id="MFC4541604.1"/>
    </source>
</evidence>
<dbReference type="SMART" id="SM00564">
    <property type="entry name" value="PQQ"/>
    <property type="match status" value="6"/>
</dbReference>
<dbReference type="PANTHER" id="PTHR34512">
    <property type="entry name" value="CELL SURFACE PROTEIN"/>
    <property type="match status" value="1"/>
</dbReference>
<dbReference type="PROSITE" id="PS51318">
    <property type="entry name" value="TAT"/>
    <property type="match status" value="1"/>
</dbReference>
<dbReference type="Proteomes" id="UP001595898">
    <property type="component" value="Unassembled WGS sequence"/>
</dbReference>
<evidence type="ECO:0000256" key="1">
    <source>
        <dbReference type="SAM" id="MobiDB-lite"/>
    </source>
</evidence>
<feature type="domain" description="Pyrrolo-quinoline quinone repeat" evidence="2">
    <location>
        <begin position="116"/>
        <end position="340"/>
    </location>
</feature>
<comment type="caution">
    <text evidence="3">The sequence shown here is derived from an EMBL/GenBank/DDBJ whole genome shotgun (WGS) entry which is preliminary data.</text>
</comment>
<dbReference type="Pfam" id="PF13360">
    <property type="entry name" value="PQQ_2"/>
    <property type="match status" value="1"/>
</dbReference>
<keyword evidence="4" id="KW-1185">Reference proteome</keyword>
<protein>
    <submittedName>
        <fullName evidence="3">PQQ-binding-like beta-propeller repeat protein</fullName>
    </submittedName>
</protein>
<organism evidence="3 4">
    <name type="scientific">Halosolutus amylolyticus</name>
    <dbReference type="NCBI Taxonomy" id="2932267"/>
    <lineage>
        <taxon>Archaea</taxon>
        <taxon>Methanobacteriati</taxon>
        <taxon>Methanobacteriota</taxon>
        <taxon>Stenosarchaea group</taxon>
        <taxon>Halobacteria</taxon>
        <taxon>Halobacteriales</taxon>
        <taxon>Natrialbaceae</taxon>
        <taxon>Halosolutus</taxon>
    </lineage>
</organism>
<dbReference type="InterPro" id="IPR018391">
    <property type="entry name" value="PQQ_b-propeller_rpt"/>
</dbReference>
<dbReference type="EMBL" id="JBHSFA010000002">
    <property type="protein sequence ID" value="MFC4541604.1"/>
    <property type="molecule type" value="Genomic_DNA"/>
</dbReference>
<evidence type="ECO:0000259" key="2">
    <source>
        <dbReference type="Pfam" id="PF13360"/>
    </source>
</evidence>
<sequence>MHPTNQSQAPGTDRRRSVMPSRRHLLRLTGATAVAGLAGCSNDPGVLDDSSTWTDETCGAGAEPADSVSEYATHPDDDVSLFRRGLRRLGYYPDEVVPSSVSVNWTFPINYVGHTAAKSSPVPSPDGETIVFAGDSGWVHAYTPTGELRWSTRTGATDLGFHGSPAIVDDTVYIGGYDGDLYALDLETGDLVWRTRSADLEGTLAVGSSPAYYDGTLYVIAEYGSPSSGALWAIDPETGEPTWSDDRLWGQPHPSPTIDLEAGRILAGSNDGVVYCWEFPSLEFAWEFQAEADGEEREGGAFYAGAEIKGTVAAHDGYGYVGSWDENVYCLDLEDGSPEWVFETDGAIMSNPGVDVEEDVVYMGSDDEYVYAIDAASGDELWSTNVGGRVIGALSVTAGTVLAGSYDGHLYALDKETGARCWRVENRGRVTSAPVPVDGRIYYAERAVFSNYYDDDRETIMEEPGHAYCLVGDE</sequence>
<dbReference type="InterPro" id="IPR002372">
    <property type="entry name" value="PQQ_rpt_dom"/>
</dbReference>
<dbReference type="InterPro" id="IPR006311">
    <property type="entry name" value="TAT_signal"/>
</dbReference>
<dbReference type="SUPFAM" id="SSF50998">
    <property type="entry name" value="Quinoprotein alcohol dehydrogenase-like"/>
    <property type="match status" value="2"/>
</dbReference>
<dbReference type="PANTHER" id="PTHR34512:SF30">
    <property type="entry name" value="OUTER MEMBRANE PROTEIN ASSEMBLY FACTOR BAMB"/>
    <property type="match status" value="1"/>
</dbReference>
<dbReference type="InterPro" id="IPR011047">
    <property type="entry name" value="Quinoprotein_ADH-like_sf"/>
</dbReference>
<dbReference type="Gene3D" id="2.130.10.10">
    <property type="entry name" value="YVTN repeat-like/Quinoprotein amine dehydrogenase"/>
    <property type="match status" value="1"/>
</dbReference>
<evidence type="ECO:0000313" key="4">
    <source>
        <dbReference type="Proteomes" id="UP001595898"/>
    </source>
</evidence>
<accession>A0ABD5PNZ2</accession>
<feature type="region of interest" description="Disordered" evidence="1">
    <location>
        <begin position="1"/>
        <end position="20"/>
    </location>
</feature>
<dbReference type="Gene3D" id="2.40.10.480">
    <property type="match status" value="2"/>
</dbReference>
<name>A0ABD5PNZ2_9EURY</name>
<feature type="compositionally biased region" description="Polar residues" evidence="1">
    <location>
        <begin position="1"/>
        <end position="10"/>
    </location>
</feature>
<dbReference type="AlphaFoldDB" id="A0ABD5PNZ2"/>
<dbReference type="InterPro" id="IPR015943">
    <property type="entry name" value="WD40/YVTN_repeat-like_dom_sf"/>
</dbReference>
<proteinExistence type="predicted"/>